<name>A0A165A9V8_DAUCS</name>
<dbReference type="Pfam" id="PF00646">
    <property type="entry name" value="F-box"/>
    <property type="match status" value="1"/>
</dbReference>
<dbReference type="InterPro" id="IPR001810">
    <property type="entry name" value="F-box_dom"/>
</dbReference>
<dbReference type="AlphaFoldDB" id="A0A165A9V8"/>
<protein>
    <recommendedName>
        <fullName evidence="1">F-box domain-containing protein</fullName>
    </recommendedName>
</protein>
<dbReference type="SUPFAM" id="SSF81383">
    <property type="entry name" value="F-box domain"/>
    <property type="match status" value="1"/>
</dbReference>
<dbReference type="InterPro" id="IPR036047">
    <property type="entry name" value="F-box-like_dom_sf"/>
</dbReference>
<dbReference type="PANTHER" id="PTHR31672">
    <property type="entry name" value="BNACNNG10540D PROTEIN"/>
    <property type="match status" value="1"/>
</dbReference>
<sequence length="136" mass="15646">MGGNLKRKKTTAADLPEELIRREILTRLPVRSLVRFKSVSKSWLSLFSEPRFIKQHFNYSTTQIPNDRLVARRKTKVIILSRYEEIVALDSTQCVEVVGSVRGLVCLTSFNKLSLWNPATHQSKEIFAPARFADRK</sequence>
<dbReference type="PANTHER" id="PTHR31672:SF13">
    <property type="entry name" value="F-BOX PROTEIN CPR30-LIKE"/>
    <property type="match status" value="1"/>
</dbReference>
<comment type="caution">
    <text evidence="2">The sequence shown here is derived from an EMBL/GenBank/DDBJ whole genome shotgun (WGS) entry which is preliminary data.</text>
</comment>
<dbReference type="EMBL" id="LNRQ01000004">
    <property type="protein sequence ID" value="KZM97166.1"/>
    <property type="molecule type" value="Genomic_DNA"/>
</dbReference>
<evidence type="ECO:0000313" key="2">
    <source>
        <dbReference type="EMBL" id="KZM97166.1"/>
    </source>
</evidence>
<accession>A0A165A9V8</accession>
<dbReference type="InterPro" id="IPR050796">
    <property type="entry name" value="SCF_F-box_component"/>
</dbReference>
<evidence type="ECO:0000259" key="1">
    <source>
        <dbReference type="SMART" id="SM00256"/>
    </source>
</evidence>
<reference evidence="2" key="1">
    <citation type="journal article" date="2016" name="Nat. Genet.">
        <title>A high-quality carrot genome assembly provides new insights into carotenoid accumulation and asterid genome evolution.</title>
        <authorList>
            <person name="Iorizzo M."/>
            <person name="Ellison S."/>
            <person name="Senalik D."/>
            <person name="Zeng P."/>
            <person name="Satapoomin P."/>
            <person name="Huang J."/>
            <person name="Bowman M."/>
            <person name="Iovene M."/>
            <person name="Sanseverino W."/>
            <person name="Cavagnaro P."/>
            <person name="Yildiz M."/>
            <person name="Macko-Podgorni A."/>
            <person name="Moranska E."/>
            <person name="Grzebelus E."/>
            <person name="Grzebelus D."/>
            <person name="Ashrafi H."/>
            <person name="Zheng Z."/>
            <person name="Cheng S."/>
            <person name="Spooner D."/>
            <person name="Van Deynze A."/>
            <person name="Simon P."/>
        </authorList>
    </citation>
    <scope>NUCLEOTIDE SEQUENCE [LARGE SCALE GENOMIC DNA]</scope>
    <source>
        <tissue evidence="2">Leaf</tissue>
    </source>
</reference>
<dbReference type="Gene3D" id="1.20.1280.50">
    <property type="match status" value="1"/>
</dbReference>
<dbReference type="CDD" id="cd22157">
    <property type="entry name" value="F-box_AtFBW1-like"/>
    <property type="match status" value="1"/>
</dbReference>
<feature type="domain" description="F-box" evidence="1">
    <location>
        <begin position="15"/>
        <end position="56"/>
    </location>
</feature>
<proteinExistence type="predicted"/>
<dbReference type="Gramene" id="KZM97166">
    <property type="protein sequence ID" value="KZM97166"/>
    <property type="gene ID" value="DCAR_015472"/>
</dbReference>
<organism evidence="2">
    <name type="scientific">Daucus carota subsp. sativus</name>
    <name type="common">Carrot</name>
    <dbReference type="NCBI Taxonomy" id="79200"/>
    <lineage>
        <taxon>Eukaryota</taxon>
        <taxon>Viridiplantae</taxon>
        <taxon>Streptophyta</taxon>
        <taxon>Embryophyta</taxon>
        <taxon>Tracheophyta</taxon>
        <taxon>Spermatophyta</taxon>
        <taxon>Magnoliopsida</taxon>
        <taxon>eudicotyledons</taxon>
        <taxon>Gunneridae</taxon>
        <taxon>Pentapetalae</taxon>
        <taxon>asterids</taxon>
        <taxon>campanulids</taxon>
        <taxon>Apiales</taxon>
        <taxon>Apiaceae</taxon>
        <taxon>Apioideae</taxon>
        <taxon>Scandiceae</taxon>
        <taxon>Daucinae</taxon>
        <taxon>Daucus</taxon>
        <taxon>Daucus sect. Daucus</taxon>
    </lineage>
</organism>
<dbReference type="SMART" id="SM00256">
    <property type="entry name" value="FBOX"/>
    <property type="match status" value="1"/>
</dbReference>
<gene>
    <name evidence="2" type="ORF">DCAR_015472</name>
</gene>